<comment type="caution">
    <text evidence="2">The sequence shown here is derived from an EMBL/GenBank/DDBJ whole genome shotgun (WGS) entry which is preliminary data.</text>
</comment>
<dbReference type="KEGG" id="ddi:DDB_G0288667"/>
<evidence type="ECO:0008006" key="4">
    <source>
        <dbReference type="Google" id="ProtNLM"/>
    </source>
</evidence>
<gene>
    <name evidence="2" type="ORF">DDB_G0288667</name>
</gene>
<dbReference type="AlphaFoldDB" id="Q54IL9"/>
<feature type="chain" id="PRO_5004249071" description="Transmembrane protein" evidence="1">
    <location>
        <begin position="22"/>
        <end position="146"/>
    </location>
</feature>
<protein>
    <recommendedName>
        <fullName evidence="4">Transmembrane protein</fullName>
    </recommendedName>
</protein>
<sequence>MKLFLAFLVCVVLSYNNLVLSFPCGMDLKNTYKNQSYYYFKTAEVACLPYNSIAVTFPKFEFNNFTTTATGKFWNQQVGPQQNEFSQWVVGKCDDNITQYRVGFFENNKTIYIQSTNQSNYCEIATIFPFTMIWVETVHQEYCLNK</sequence>
<keyword evidence="3" id="KW-1185">Reference proteome</keyword>
<dbReference type="Proteomes" id="UP000002195">
    <property type="component" value="Unassembled WGS sequence"/>
</dbReference>
<dbReference type="GeneID" id="8626740"/>
<keyword evidence="1" id="KW-0732">Signal</keyword>
<name>Q54IL9_DICDI</name>
<dbReference type="HOGENOM" id="CLU_1780912_0_0_1"/>
<dbReference type="EMBL" id="AAFI02000119">
    <property type="protein sequence ID" value="EAL63110.1"/>
    <property type="molecule type" value="Genomic_DNA"/>
</dbReference>
<accession>Q54IL9</accession>
<feature type="signal peptide" evidence="1">
    <location>
        <begin position="1"/>
        <end position="21"/>
    </location>
</feature>
<dbReference type="VEuPathDB" id="AmoebaDB:DDB_G0288667"/>
<evidence type="ECO:0000313" key="2">
    <source>
        <dbReference type="EMBL" id="EAL63110.1"/>
    </source>
</evidence>
<evidence type="ECO:0000256" key="1">
    <source>
        <dbReference type="SAM" id="SignalP"/>
    </source>
</evidence>
<proteinExistence type="predicted"/>
<dbReference type="RefSeq" id="XP_636612.1">
    <property type="nucleotide sequence ID" value="XM_631520.1"/>
</dbReference>
<evidence type="ECO:0000313" key="3">
    <source>
        <dbReference type="Proteomes" id="UP000002195"/>
    </source>
</evidence>
<reference evidence="2 3" key="1">
    <citation type="journal article" date="2005" name="Nature">
        <title>The genome of the social amoeba Dictyostelium discoideum.</title>
        <authorList>
            <consortium name="The Dictyostelium discoideum Sequencing Consortium"/>
            <person name="Eichinger L."/>
            <person name="Pachebat J.A."/>
            <person name="Glockner G."/>
            <person name="Rajandream M.A."/>
            <person name="Sucgang R."/>
            <person name="Berriman M."/>
            <person name="Song J."/>
            <person name="Olsen R."/>
            <person name="Szafranski K."/>
            <person name="Xu Q."/>
            <person name="Tunggal B."/>
            <person name="Kummerfeld S."/>
            <person name="Madera M."/>
            <person name="Konfortov B.A."/>
            <person name="Rivero F."/>
            <person name="Bankier A.T."/>
            <person name="Lehmann R."/>
            <person name="Hamlin N."/>
            <person name="Davies R."/>
            <person name="Gaudet P."/>
            <person name="Fey P."/>
            <person name="Pilcher K."/>
            <person name="Chen G."/>
            <person name="Saunders D."/>
            <person name="Sodergren E."/>
            <person name="Davis P."/>
            <person name="Kerhornou A."/>
            <person name="Nie X."/>
            <person name="Hall N."/>
            <person name="Anjard C."/>
            <person name="Hemphill L."/>
            <person name="Bason N."/>
            <person name="Farbrother P."/>
            <person name="Desany B."/>
            <person name="Just E."/>
            <person name="Morio T."/>
            <person name="Rost R."/>
            <person name="Churcher C."/>
            <person name="Cooper J."/>
            <person name="Haydock S."/>
            <person name="van Driessche N."/>
            <person name="Cronin A."/>
            <person name="Goodhead I."/>
            <person name="Muzny D."/>
            <person name="Mourier T."/>
            <person name="Pain A."/>
            <person name="Lu M."/>
            <person name="Harper D."/>
            <person name="Lindsay R."/>
            <person name="Hauser H."/>
            <person name="James K."/>
            <person name="Quiles M."/>
            <person name="Madan Babu M."/>
            <person name="Saito T."/>
            <person name="Buchrieser C."/>
            <person name="Wardroper A."/>
            <person name="Felder M."/>
            <person name="Thangavelu M."/>
            <person name="Johnson D."/>
            <person name="Knights A."/>
            <person name="Loulseged H."/>
            <person name="Mungall K."/>
            <person name="Oliver K."/>
            <person name="Price C."/>
            <person name="Quail M.A."/>
            <person name="Urushihara H."/>
            <person name="Hernandez J."/>
            <person name="Rabbinowitsch E."/>
            <person name="Steffen D."/>
            <person name="Sanders M."/>
            <person name="Ma J."/>
            <person name="Kohara Y."/>
            <person name="Sharp S."/>
            <person name="Simmonds M."/>
            <person name="Spiegler S."/>
            <person name="Tivey A."/>
            <person name="Sugano S."/>
            <person name="White B."/>
            <person name="Walker D."/>
            <person name="Woodward J."/>
            <person name="Winckler T."/>
            <person name="Tanaka Y."/>
            <person name="Shaulsky G."/>
            <person name="Schleicher M."/>
            <person name="Weinstock G."/>
            <person name="Rosenthal A."/>
            <person name="Cox E.C."/>
            <person name="Chisholm R.L."/>
            <person name="Gibbs R."/>
            <person name="Loomis W.F."/>
            <person name="Platzer M."/>
            <person name="Kay R.R."/>
            <person name="Williams J."/>
            <person name="Dear P.H."/>
            <person name="Noegel A.A."/>
            <person name="Barrell B."/>
            <person name="Kuspa A."/>
        </authorList>
    </citation>
    <scope>NUCLEOTIDE SEQUENCE [LARGE SCALE GENOMIC DNA]</scope>
    <source>
        <strain evidence="2 3">AX4</strain>
    </source>
</reference>
<dbReference type="dictyBase" id="DDB_G0288667"/>
<organism evidence="2 3">
    <name type="scientific">Dictyostelium discoideum</name>
    <name type="common">Social amoeba</name>
    <dbReference type="NCBI Taxonomy" id="44689"/>
    <lineage>
        <taxon>Eukaryota</taxon>
        <taxon>Amoebozoa</taxon>
        <taxon>Evosea</taxon>
        <taxon>Eumycetozoa</taxon>
        <taxon>Dictyostelia</taxon>
        <taxon>Dictyosteliales</taxon>
        <taxon>Dictyosteliaceae</taxon>
        <taxon>Dictyostelium</taxon>
    </lineage>
</organism>
<dbReference type="InParanoid" id="Q54IL9"/>
<dbReference type="PaxDb" id="44689-DDB0188043"/>